<evidence type="ECO:0000256" key="10">
    <source>
        <dbReference type="PROSITE-ProRule" id="PRU00339"/>
    </source>
</evidence>
<comment type="caution">
    <text evidence="14">The sequence shown here is derived from an EMBL/GenBank/DDBJ whole genome shotgun (WGS) entry which is preliminary data.</text>
</comment>
<feature type="region of interest" description="Disordered" evidence="11">
    <location>
        <begin position="963"/>
        <end position="988"/>
    </location>
</feature>
<evidence type="ECO:0000256" key="9">
    <source>
        <dbReference type="ARBA" id="ARBA00023237"/>
    </source>
</evidence>
<keyword evidence="15" id="KW-1185">Reference proteome</keyword>
<dbReference type="Gene3D" id="1.25.40.10">
    <property type="entry name" value="Tetratricopeptide repeat domain"/>
    <property type="match status" value="4"/>
</dbReference>
<evidence type="ECO:0000256" key="1">
    <source>
        <dbReference type="ARBA" id="ARBA00004339"/>
    </source>
</evidence>
<evidence type="ECO:0000313" key="14">
    <source>
        <dbReference type="EMBL" id="PZW44934.1"/>
    </source>
</evidence>
<evidence type="ECO:0000256" key="4">
    <source>
        <dbReference type="ARBA" id="ARBA00022729"/>
    </source>
</evidence>
<dbReference type="InterPro" id="IPR019734">
    <property type="entry name" value="TPR_rpt"/>
</dbReference>
<feature type="region of interest" description="Disordered" evidence="11">
    <location>
        <begin position="844"/>
        <end position="922"/>
    </location>
</feature>
<dbReference type="GO" id="GO:0006011">
    <property type="term" value="P:UDP-alpha-D-glucose metabolic process"/>
    <property type="evidence" value="ECO:0007669"/>
    <property type="project" value="InterPro"/>
</dbReference>
<dbReference type="Pfam" id="PF05420">
    <property type="entry name" value="BCSC_C"/>
    <property type="match status" value="1"/>
</dbReference>
<dbReference type="UniPathway" id="UPA00694"/>
<evidence type="ECO:0000256" key="7">
    <source>
        <dbReference type="ARBA" id="ARBA00022916"/>
    </source>
</evidence>
<feature type="domain" description="Cellulose synthase operon C C-terminal" evidence="13">
    <location>
        <begin position="1029"/>
        <end position="1377"/>
    </location>
</feature>
<feature type="compositionally biased region" description="Pro residues" evidence="11">
    <location>
        <begin position="893"/>
        <end position="903"/>
    </location>
</feature>
<dbReference type="PANTHER" id="PTHR12558:SF33">
    <property type="entry name" value="BLL7664 PROTEIN"/>
    <property type="match status" value="1"/>
</dbReference>
<comment type="subcellular location">
    <subcellularLocation>
        <location evidence="1">Cell outer membrane</location>
        <topology evidence="1">Peripheral membrane protein</topology>
    </subcellularLocation>
</comment>
<dbReference type="OrthoDB" id="174989at2"/>
<dbReference type="SUPFAM" id="SSF48452">
    <property type="entry name" value="TPR-like"/>
    <property type="match status" value="3"/>
</dbReference>
<evidence type="ECO:0000256" key="11">
    <source>
        <dbReference type="SAM" id="MobiDB-lite"/>
    </source>
</evidence>
<evidence type="ECO:0000313" key="15">
    <source>
        <dbReference type="Proteomes" id="UP000249688"/>
    </source>
</evidence>
<evidence type="ECO:0000256" key="8">
    <source>
        <dbReference type="ARBA" id="ARBA00023136"/>
    </source>
</evidence>
<protein>
    <submittedName>
        <fullName evidence="14">Tfp pilus assembly protein PilF</fullName>
    </submittedName>
</protein>
<dbReference type="RefSeq" id="WP_111398650.1">
    <property type="nucleotide sequence ID" value="NZ_QKYU01000013.1"/>
</dbReference>
<dbReference type="PANTHER" id="PTHR12558">
    <property type="entry name" value="CELL DIVISION CYCLE 16,23,27"/>
    <property type="match status" value="1"/>
</dbReference>
<dbReference type="PRINTS" id="PR01441">
    <property type="entry name" value="CELLSNTHASEC"/>
</dbReference>
<evidence type="ECO:0000256" key="6">
    <source>
        <dbReference type="ARBA" id="ARBA00022803"/>
    </source>
</evidence>
<keyword evidence="5" id="KW-0677">Repeat</keyword>
<feature type="chain" id="PRO_5016035783" evidence="12">
    <location>
        <begin position="27"/>
        <end position="1380"/>
    </location>
</feature>
<evidence type="ECO:0000256" key="5">
    <source>
        <dbReference type="ARBA" id="ARBA00022737"/>
    </source>
</evidence>
<dbReference type="Pfam" id="PF14559">
    <property type="entry name" value="TPR_19"/>
    <property type="match status" value="2"/>
</dbReference>
<evidence type="ECO:0000256" key="3">
    <source>
        <dbReference type="ARBA" id="ARBA00005886"/>
    </source>
</evidence>
<comment type="pathway">
    <text evidence="2">Glycan metabolism; bacterial cellulose biosynthesis.</text>
</comment>
<evidence type="ECO:0000256" key="2">
    <source>
        <dbReference type="ARBA" id="ARBA00005186"/>
    </source>
</evidence>
<accession>A0A2W7IE48</accession>
<sequence length="1380" mass="146765">MTMRTRLLASVFAAALLPFLPGSAPAQQQTDPAIAALLDQANYWRLQNKPEQAIRALERVLAADPRNVEGLAAAAASSAEAGNRAAADQYLRRLRQIAPNDPRLARTDLAVQGASLDPAGLDEARRLARAGNNAAAAQRFRELFRGNVPPPNVAVEYYQTLAGTEAGYAEAQRGLARLAAENPNDRRIQLAYSQMLTFREGTRSVGVERLRALAQTPDAGQASVASWRDALIWSGPNPQMIPEFRAFLQRFPNDQQVQGLLAQAMNPPQGPADAQGEARSRGFTAYNGGRLPEAEREFQAALTLNPQDSDALGGLGLVRSRQGRTREARSLLQQAIDADPTDGRRKWGAALAGTNATGGGGNARASGGDVNQARSLLLRGDVDESEQALLRIVRRDGGDRADAEALLGDIALRRGDPVAAEQRYRAALSRRPALPTALAGLYDSLQQLGRFAEAEQLLQGRNGAALTAAAGTQRAESLRAEATRTDDPEAALALLRAAVAANPADPWTRLDAARLLSRQGRGAEGRALIEEPLAAGRPSNEALQAAALFANEEGRVQDAAALIERIPNRVRTADQTMLLRRARIQQQVAAAAAPGSMGDRTTARTRLLSLATRPDPTGEVPAAVVRALMGLNDPQGAVEAARVAASVNRRAPVSGRIAVADALLDAGLTYEAAVLAQGVAQDSRLTSDERRRVNSLMAGVAVRESDRLNQQGNQAAAYERLAPALVQDPTNPSANLALARLYQGADEPRDAQRIAEAVLQRDPRNTDARQAAMDAAVALRDWGRAEALLAEGRALLPNDPRISMLEARLARSWGDTRRAQVALEQAATQRRNQLGVNQPIGSYAPAIPTAPQPAGLYDNPFRRTPLAGQDQPMPPVWAAQPERGERAVRAAPTPAPAPAPAPAPRQYAQAYQPPAASPQYPAAAPQYAAPQYAAPPQYSQPYASPGGPAAPAVDQRYVRPAQYAAPPQSPTPFRLMPSGGVQTPVTSDPLLNDISRQLTEVREEAAPRLSASFGGRARSGDAGLDRLTEFGGTAEASTSMPGIGGRIIARVSPVSINAGDLASDVPTLRRYGSNVLQLPGGLNPAITTAQARATQPGDGSASGVGLGVAYVRDNFSLDVGSTPIGFERQNIVGGIEVAPSLAQGVRLRLTGERRAVTDSLLSWAGMRDSSTNKTWGGVVRTSGRAAIELTEGDTEFYALGGYGTLEGENVADNSRVEAGAGFRTPIYRTARDELVAGLDLTYMAYDQNLRLFTLGHGGYFSPQSFFSATVPVDYRARTGNFFWRVGASAGFSTFREDRAALFPDDASLQRQVEQRAASDSTISAFYPGQTQSGFAGGLRGDIEYAVSPALRLGALARYDRSGDWNEGRAMVFARYRLGGQ</sequence>
<dbReference type="GO" id="GO:0030244">
    <property type="term" value="P:cellulose biosynthetic process"/>
    <property type="evidence" value="ECO:0007669"/>
    <property type="project" value="UniProtKB-KW"/>
</dbReference>
<keyword evidence="8" id="KW-0472">Membrane</keyword>
<feature type="signal peptide" evidence="12">
    <location>
        <begin position="1"/>
        <end position="26"/>
    </location>
</feature>
<feature type="repeat" description="TPR" evidence="10">
    <location>
        <begin position="309"/>
        <end position="342"/>
    </location>
</feature>
<keyword evidence="7" id="KW-0135">Cellulose biosynthesis</keyword>
<comment type="similarity">
    <text evidence="3">Belongs to the AcsC/BcsC family.</text>
</comment>
<evidence type="ECO:0000259" key="13">
    <source>
        <dbReference type="Pfam" id="PF05420"/>
    </source>
</evidence>
<name>A0A2W7IE48_9PROT</name>
<keyword evidence="9" id="KW-0998">Cell outer membrane</keyword>
<dbReference type="SMART" id="SM00028">
    <property type="entry name" value="TPR"/>
    <property type="match status" value="6"/>
</dbReference>
<dbReference type="InterPro" id="IPR011990">
    <property type="entry name" value="TPR-like_helical_dom_sf"/>
</dbReference>
<evidence type="ECO:0000256" key="12">
    <source>
        <dbReference type="SAM" id="SignalP"/>
    </source>
</evidence>
<dbReference type="EMBL" id="QKYU01000013">
    <property type="protein sequence ID" value="PZW44934.1"/>
    <property type="molecule type" value="Genomic_DNA"/>
</dbReference>
<feature type="compositionally biased region" description="Low complexity" evidence="11">
    <location>
        <begin position="904"/>
        <end position="922"/>
    </location>
</feature>
<dbReference type="InterPro" id="IPR008410">
    <property type="entry name" value="BCSC_C"/>
</dbReference>
<proteinExistence type="inferred from homology"/>
<dbReference type="GO" id="GO:0009279">
    <property type="term" value="C:cell outer membrane"/>
    <property type="evidence" value="ECO:0007669"/>
    <property type="project" value="UniProtKB-SubCell"/>
</dbReference>
<dbReference type="Pfam" id="PF13432">
    <property type="entry name" value="TPR_16"/>
    <property type="match status" value="2"/>
</dbReference>
<keyword evidence="4 12" id="KW-0732">Signal</keyword>
<keyword evidence="6 10" id="KW-0802">TPR repeat</keyword>
<dbReference type="Proteomes" id="UP000249688">
    <property type="component" value="Unassembled WGS sequence"/>
</dbReference>
<organism evidence="14 15">
    <name type="scientific">Humitalea rosea</name>
    <dbReference type="NCBI Taxonomy" id="990373"/>
    <lineage>
        <taxon>Bacteria</taxon>
        <taxon>Pseudomonadati</taxon>
        <taxon>Pseudomonadota</taxon>
        <taxon>Alphaproteobacteria</taxon>
        <taxon>Acetobacterales</taxon>
        <taxon>Roseomonadaceae</taxon>
        <taxon>Humitalea</taxon>
    </lineage>
</organism>
<dbReference type="InterPro" id="IPR003921">
    <property type="entry name" value="Cell_synth_C"/>
</dbReference>
<gene>
    <name evidence="14" type="ORF">C8P66_113101</name>
</gene>
<reference evidence="14 15" key="1">
    <citation type="submission" date="2018-06" db="EMBL/GenBank/DDBJ databases">
        <title>Genomic Encyclopedia of Archaeal and Bacterial Type Strains, Phase II (KMG-II): from individual species to whole genera.</title>
        <authorList>
            <person name="Goeker M."/>
        </authorList>
    </citation>
    <scope>NUCLEOTIDE SEQUENCE [LARGE SCALE GENOMIC DNA]</scope>
    <source>
        <strain evidence="14 15">DSM 24525</strain>
    </source>
</reference>
<dbReference type="PROSITE" id="PS50005">
    <property type="entry name" value="TPR"/>
    <property type="match status" value="1"/>
</dbReference>